<gene>
    <name evidence="1" type="ORF">K488DRAFT_36800</name>
</gene>
<organism evidence="1 2">
    <name type="scientific">Vararia minispora EC-137</name>
    <dbReference type="NCBI Taxonomy" id="1314806"/>
    <lineage>
        <taxon>Eukaryota</taxon>
        <taxon>Fungi</taxon>
        <taxon>Dikarya</taxon>
        <taxon>Basidiomycota</taxon>
        <taxon>Agaricomycotina</taxon>
        <taxon>Agaricomycetes</taxon>
        <taxon>Russulales</taxon>
        <taxon>Lachnocladiaceae</taxon>
        <taxon>Vararia</taxon>
    </lineage>
</organism>
<evidence type="ECO:0000313" key="1">
    <source>
        <dbReference type="EMBL" id="KAI0033366.1"/>
    </source>
</evidence>
<accession>A0ACB8QPR9</accession>
<keyword evidence="2" id="KW-1185">Reference proteome</keyword>
<feature type="non-terminal residue" evidence="1">
    <location>
        <position position="1"/>
    </location>
</feature>
<comment type="caution">
    <text evidence="1">The sequence shown here is derived from an EMBL/GenBank/DDBJ whole genome shotgun (WGS) entry which is preliminary data.</text>
</comment>
<feature type="non-terminal residue" evidence="1">
    <location>
        <position position="86"/>
    </location>
</feature>
<reference evidence="1" key="2">
    <citation type="journal article" date="2022" name="New Phytol.">
        <title>Evolutionary transition to the ectomycorrhizal habit in the genomes of a hyperdiverse lineage of mushroom-forming fungi.</title>
        <authorList>
            <person name="Looney B."/>
            <person name="Miyauchi S."/>
            <person name="Morin E."/>
            <person name="Drula E."/>
            <person name="Courty P.E."/>
            <person name="Kohler A."/>
            <person name="Kuo A."/>
            <person name="LaButti K."/>
            <person name="Pangilinan J."/>
            <person name="Lipzen A."/>
            <person name="Riley R."/>
            <person name="Andreopoulos W."/>
            <person name="He G."/>
            <person name="Johnson J."/>
            <person name="Nolan M."/>
            <person name="Tritt A."/>
            <person name="Barry K.W."/>
            <person name="Grigoriev I.V."/>
            <person name="Nagy L.G."/>
            <person name="Hibbett D."/>
            <person name="Henrissat B."/>
            <person name="Matheny P.B."/>
            <person name="Labbe J."/>
            <person name="Martin F.M."/>
        </authorList>
    </citation>
    <scope>NUCLEOTIDE SEQUENCE</scope>
    <source>
        <strain evidence="1">EC-137</strain>
    </source>
</reference>
<dbReference type="EMBL" id="MU273521">
    <property type="protein sequence ID" value="KAI0033366.1"/>
    <property type="molecule type" value="Genomic_DNA"/>
</dbReference>
<reference evidence="1" key="1">
    <citation type="submission" date="2021-02" db="EMBL/GenBank/DDBJ databases">
        <authorList>
            <consortium name="DOE Joint Genome Institute"/>
            <person name="Ahrendt S."/>
            <person name="Looney B.P."/>
            <person name="Miyauchi S."/>
            <person name="Morin E."/>
            <person name="Drula E."/>
            <person name="Courty P.E."/>
            <person name="Chicoki N."/>
            <person name="Fauchery L."/>
            <person name="Kohler A."/>
            <person name="Kuo A."/>
            <person name="Labutti K."/>
            <person name="Pangilinan J."/>
            <person name="Lipzen A."/>
            <person name="Riley R."/>
            <person name="Andreopoulos W."/>
            <person name="He G."/>
            <person name="Johnson J."/>
            <person name="Barry K.W."/>
            <person name="Grigoriev I.V."/>
            <person name="Nagy L."/>
            <person name="Hibbett D."/>
            <person name="Henrissat B."/>
            <person name="Matheny P.B."/>
            <person name="Labbe J."/>
            <person name="Martin F."/>
        </authorList>
    </citation>
    <scope>NUCLEOTIDE SEQUENCE</scope>
    <source>
        <strain evidence="1">EC-137</strain>
    </source>
</reference>
<proteinExistence type="predicted"/>
<name>A0ACB8QPR9_9AGAM</name>
<sequence>ARIHALSPYTPLCVSCGLILCSLQPTHLPCPSCTSPLLTPTQRDALVAQVQSELDATLASELSERLRAEEAARAAAGAFPSLPSAI</sequence>
<dbReference type="Proteomes" id="UP000814128">
    <property type="component" value="Unassembled WGS sequence"/>
</dbReference>
<protein>
    <submittedName>
        <fullName evidence="1">Uncharacterized protein</fullName>
    </submittedName>
</protein>
<evidence type="ECO:0000313" key="2">
    <source>
        <dbReference type="Proteomes" id="UP000814128"/>
    </source>
</evidence>